<reference evidence="3" key="1">
    <citation type="journal article" date="2017" name="Genome Biol.">
        <title>Comparative genomics reveals high biological diversity and specific adaptations in the industrially and medically important fungal genus Aspergillus.</title>
        <authorList>
            <person name="de Vries R.P."/>
            <person name="Riley R."/>
            <person name="Wiebenga A."/>
            <person name="Aguilar-Osorio G."/>
            <person name="Amillis S."/>
            <person name="Uchima C.A."/>
            <person name="Anderluh G."/>
            <person name="Asadollahi M."/>
            <person name="Askin M."/>
            <person name="Barry K."/>
            <person name="Battaglia E."/>
            <person name="Bayram O."/>
            <person name="Benocci T."/>
            <person name="Braus-Stromeyer S.A."/>
            <person name="Caldana C."/>
            <person name="Canovas D."/>
            <person name="Cerqueira G.C."/>
            <person name="Chen F."/>
            <person name="Chen W."/>
            <person name="Choi C."/>
            <person name="Clum A."/>
            <person name="Dos Santos R.A."/>
            <person name="Damasio A.R."/>
            <person name="Diallinas G."/>
            <person name="Emri T."/>
            <person name="Fekete E."/>
            <person name="Flipphi M."/>
            <person name="Freyberg S."/>
            <person name="Gallo A."/>
            <person name="Gournas C."/>
            <person name="Habgood R."/>
            <person name="Hainaut M."/>
            <person name="Harispe M.L."/>
            <person name="Henrissat B."/>
            <person name="Hilden K.S."/>
            <person name="Hope R."/>
            <person name="Hossain A."/>
            <person name="Karabika E."/>
            <person name="Karaffa L."/>
            <person name="Karanyi Z."/>
            <person name="Krasevec N."/>
            <person name="Kuo A."/>
            <person name="Kusch H."/>
            <person name="LaButti K."/>
            <person name="Lagendijk E.L."/>
            <person name="Lapidus A."/>
            <person name="Levasseur A."/>
            <person name="Lindquist E."/>
            <person name="Lipzen A."/>
            <person name="Logrieco A.F."/>
            <person name="MacCabe A."/>
            <person name="Maekelae M.R."/>
            <person name="Malavazi I."/>
            <person name="Melin P."/>
            <person name="Meyer V."/>
            <person name="Mielnichuk N."/>
            <person name="Miskei M."/>
            <person name="Molnar A.P."/>
            <person name="Mule G."/>
            <person name="Ngan C.Y."/>
            <person name="Orejas M."/>
            <person name="Orosz E."/>
            <person name="Ouedraogo J.P."/>
            <person name="Overkamp K.M."/>
            <person name="Park H.-S."/>
            <person name="Perrone G."/>
            <person name="Piumi F."/>
            <person name="Punt P.J."/>
            <person name="Ram A.F."/>
            <person name="Ramon A."/>
            <person name="Rauscher S."/>
            <person name="Record E."/>
            <person name="Riano-Pachon D.M."/>
            <person name="Robert V."/>
            <person name="Roehrig J."/>
            <person name="Ruller R."/>
            <person name="Salamov A."/>
            <person name="Salih N.S."/>
            <person name="Samson R.A."/>
            <person name="Sandor E."/>
            <person name="Sanguinetti M."/>
            <person name="Schuetze T."/>
            <person name="Sepcic K."/>
            <person name="Shelest E."/>
            <person name="Sherlock G."/>
            <person name="Sophianopoulou V."/>
            <person name="Squina F.M."/>
            <person name="Sun H."/>
            <person name="Susca A."/>
            <person name="Todd R.B."/>
            <person name="Tsang A."/>
            <person name="Unkles S.E."/>
            <person name="van de Wiele N."/>
            <person name="van Rossen-Uffink D."/>
            <person name="Oliveira J.V."/>
            <person name="Vesth T.C."/>
            <person name="Visser J."/>
            <person name="Yu J.-H."/>
            <person name="Zhou M."/>
            <person name="Andersen M.R."/>
            <person name="Archer D.B."/>
            <person name="Baker S.E."/>
            <person name="Benoit I."/>
            <person name="Brakhage A.A."/>
            <person name="Braus G.H."/>
            <person name="Fischer R."/>
            <person name="Frisvad J.C."/>
            <person name="Goldman G.H."/>
            <person name="Houbraken J."/>
            <person name="Oakley B."/>
            <person name="Pocsi I."/>
            <person name="Scazzocchio C."/>
            <person name="Seiboth B."/>
            <person name="vanKuyk P.A."/>
            <person name="Wortman J."/>
            <person name="Dyer P.S."/>
            <person name="Grigoriev I.V."/>
        </authorList>
    </citation>
    <scope>NUCLEOTIDE SEQUENCE [LARGE SCALE GENOMIC DNA]</scope>
    <source>
        <strain evidence="3">CBS 583.65</strain>
    </source>
</reference>
<accession>A0A1L9PSR5</accession>
<keyword evidence="1" id="KW-0472">Membrane</keyword>
<dbReference type="RefSeq" id="XP_040670295.1">
    <property type="nucleotide sequence ID" value="XM_040812960.1"/>
</dbReference>
<keyword evidence="3" id="KW-1185">Reference proteome</keyword>
<dbReference type="VEuPathDB" id="FungiDB:ASPVEDRAFT_44028"/>
<dbReference type="EMBL" id="KV878131">
    <property type="protein sequence ID" value="OJJ04533.1"/>
    <property type="molecule type" value="Genomic_DNA"/>
</dbReference>
<dbReference type="Proteomes" id="UP000184073">
    <property type="component" value="Unassembled WGS sequence"/>
</dbReference>
<protein>
    <submittedName>
        <fullName evidence="2">Uncharacterized protein</fullName>
    </submittedName>
</protein>
<evidence type="ECO:0000313" key="2">
    <source>
        <dbReference type="EMBL" id="OJJ04533.1"/>
    </source>
</evidence>
<feature type="transmembrane region" description="Helical" evidence="1">
    <location>
        <begin position="17"/>
        <end position="40"/>
    </location>
</feature>
<proteinExistence type="predicted"/>
<keyword evidence="1" id="KW-1133">Transmembrane helix</keyword>
<dbReference type="AlphaFoldDB" id="A0A1L9PSR5"/>
<gene>
    <name evidence="2" type="ORF">ASPVEDRAFT_44028</name>
</gene>
<dbReference type="GeneID" id="63728471"/>
<organism evidence="2 3">
    <name type="scientific">Aspergillus versicolor CBS 583.65</name>
    <dbReference type="NCBI Taxonomy" id="1036611"/>
    <lineage>
        <taxon>Eukaryota</taxon>
        <taxon>Fungi</taxon>
        <taxon>Dikarya</taxon>
        <taxon>Ascomycota</taxon>
        <taxon>Pezizomycotina</taxon>
        <taxon>Eurotiomycetes</taxon>
        <taxon>Eurotiomycetidae</taxon>
        <taxon>Eurotiales</taxon>
        <taxon>Aspergillaceae</taxon>
        <taxon>Aspergillus</taxon>
        <taxon>Aspergillus subgen. Nidulantes</taxon>
    </lineage>
</organism>
<evidence type="ECO:0000256" key="1">
    <source>
        <dbReference type="SAM" id="Phobius"/>
    </source>
</evidence>
<evidence type="ECO:0000313" key="3">
    <source>
        <dbReference type="Proteomes" id="UP000184073"/>
    </source>
</evidence>
<keyword evidence="1" id="KW-0812">Transmembrane</keyword>
<name>A0A1L9PSR5_ASPVE</name>
<sequence length="51" mass="5798">MVAIVVRDTIHISDKMLAIHIIQVWMYAIIIVFLLLYLIFLACPNGCQSPP</sequence>